<keyword evidence="3" id="KW-1003">Cell membrane</keyword>
<gene>
    <name evidence="11" type="ORF">SAMN05216255_1065</name>
</gene>
<dbReference type="PANTHER" id="PTHR35011:SF2">
    <property type="entry name" value="2,3-DIKETO-L-GULONATE TRAP TRANSPORTER SMALL PERMEASE PROTEIN YIAM"/>
    <property type="match status" value="1"/>
</dbReference>
<keyword evidence="12" id="KW-1185">Reference proteome</keyword>
<dbReference type="RefSeq" id="WP_010483641.1">
    <property type="nucleotide sequence ID" value="NZ_FZOG01000001.1"/>
</dbReference>
<dbReference type="GO" id="GO:0005886">
    <property type="term" value="C:plasma membrane"/>
    <property type="evidence" value="ECO:0007669"/>
    <property type="project" value="UniProtKB-SubCell"/>
</dbReference>
<evidence type="ECO:0000256" key="6">
    <source>
        <dbReference type="ARBA" id="ARBA00022989"/>
    </source>
</evidence>
<comment type="function">
    <text evidence="9">Part of the tripartite ATP-independent periplasmic (TRAP) transport system.</text>
</comment>
<sequence>MTKIVNLYFSLLKLIIVLCMGVMVVMVFGNVVMRYAFNSGITVSEELSRWLFVLMVFLGALVALRERSHLGLDLIIKKMPAAGRNLFLALGHLMMLLIAWLILSGSWQQAKINLDVAAPASGLSMAWFYGIGVVFGASAIPIITYDLILALRGRLPQGKSEIESTQLPDNEGIKS</sequence>
<comment type="similarity">
    <text evidence="8 9">Belongs to the TRAP transporter small permease family.</text>
</comment>
<dbReference type="InterPro" id="IPR007387">
    <property type="entry name" value="TRAP_DctQ"/>
</dbReference>
<dbReference type="Proteomes" id="UP000242915">
    <property type="component" value="Unassembled WGS sequence"/>
</dbReference>
<evidence type="ECO:0000256" key="3">
    <source>
        <dbReference type="ARBA" id="ARBA00022475"/>
    </source>
</evidence>
<name>A0A239ACJ3_9PSED</name>
<feature type="transmembrane region" description="Helical" evidence="9">
    <location>
        <begin position="127"/>
        <end position="151"/>
    </location>
</feature>
<organism evidence="11 12">
    <name type="scientific">Pseudomonas segetis</name>
    <dbReference type="NCBI Taxonomy" id="298908"/>
    <lineage>
        <taxon>Bacteria</taxon>
        <taxon>Pseudomonadati</taxon>
        <taxon>Pseudomonadota</taxon>
        <taxon>Gammaproteobacteria</taxon>
        <taxon>Pseudomonadales</taxon>
        <taxon>Pseudomonadaceae</taxon>
        <taxon>Pseudomonas</taxon>
    </lineage>
</organism>
<keyword evidence="4 9" id="KW-0997">Cell inner membrane</keyword>
<comment type="subunit">
    <text evidence="9">The complex comprises the extracytoplasmic solute receptor protein and the two transmembrane proteins.</text>
</comment>
<evidence type="ECO:0000256" key="4">
    <source>
        <dbReference type="ARBA" id="ARBA00022519"/>
    </source>
</evidence>
<evidence type="ECO:0000256" key="9">
    <source>
        <dbReference type="RuleBase" id="RU369079"/>
    </source>
</evidence>
<dbReference type="GO" id="GO:0022857">
    <property type="term" value="F:transmembrane transporter activity"/>
    <property type="evidence" value="ECO:0007669"/>
    <property type="project" value="UniProtKB-UniRule"/>
</dbReference>
<dbReference type="GO" id="GO:0015740">
    <property type="term" value="P:C4-dicarboxylate transport"/>
    <property type="evidence" value="ECO:0007669"/>
    <property type="project" value="TreeGrafter"/>
</dbReference>
<dbReference type="Pfam" id="PF04290">
    <property type="entry name" value="DctQ"/>
    <property type="match status" value="1"/>
</dbReference>
<dbReference type="PANTHER" id="PTHR35011">
    <property type="entry name" value="2,3-DIKETO-L-GULONATE TRAP TRANSPORTER SMALL PERMEASE PROTEIN YIAM"/>
    <property type="match status" value="1"/>
</dbReference>
<reference evidence="12" key="1">
    <citation type="submission" date="2017-06" db="EMBL/GenBank/DDBJ databases">
        <authorList>
            <person name="Varghese N."/>
            <person name="Submissions S."/>
        </authorList>
    </citation>
    <scope>NUCLEOTIDE SEQUENCE [LARGE SCALE GENOMIC DNA]</scope>
    <source>
        <strain evidence="12">CIP 108523</strain>
    </source>
</reference>
<keyword evidence="7 9" id="KW-0472">Membrane</keyword>
<keyword evidence="6 9" id="KW-1133">Transmembrane helix</keyword>
<evidence type="ECO:0000313" key="12">
    <source>
        <dbReference type="Proteomes" id="UP000242915"/>
    </source>
</evidence>
<evidence type="ECO:0000256" key="7">
    <source>
        <dbReference type="ARBA" id="ARBA00023136"/>
    </source>
</evidence>
<keyword evidence="5 9" id="KW-0812">Transmembrane</keyword>
<evidence type="ECO:0000256" key="1">
    <source>
        <dbReference type="ARBA" id="ARBA00004429"/>
    </source>
</evidence>
<dbReference type="AlphaFoldDB" id="A0A239ACJ3"/>
<feature type="transmembrane region" description="Helical" evidence="9">
    <location>
        <begin position="47"/>
        <end position="64"/>
    </location>
</feature>
<evidence type="ECO:0000256" key="5">
    <source>
        <dbReference type="ARBA" id="ARBA00022692"/>
    </source>
</evidence>
<feature type="domain" description="Tripartite ATP-independent periplasmic transporters DctQ component" evidence="10">
    <location>
        <begin position="23"/>
        <end position="152"/>
    </location>
</feature>
<protein>
    <recommendedName>
        <fullName evidence="9">TRAP transporter small permease protein</fullName>
    </recommendedName>
</protein>
<dbReference type="EMBL" id="FZOG01000001">
    <property type="protein sequence ID" value="SNR93061.1"/>
    <property type="molecule type" value="Genomic_DNA"/>
</dbReference>
<accession>A0A239ACJ3</accession>
<feature type="transmembrane region" description="Helical" evidence="9">
    <location>
        <begin position="85"/>
        <end position="107"/>
    </location>
</feature>
<keyword evidence="2 9" id="KW-0813">Transport</keyword>
<evidence type="ECO:0000256" key="2">
    <source>
        <dbReference type="ARBA" id="ARBA00022448"/>
    </source>
</evidence>
<proteinExistence type="inferred from homology"/>
<dbReference type="InterPro" id="IPR055348">
    <property type="entry name" value="DctQ"/>
</dbReference>
<evidence type="ECO:0000313" key="11">
    <source>
        <dbReference type="EMBL" id="SNR93061.1"/>
    </source>
</evidence>
<feature type="transmembrane region" description="Helical" evidence="9">
    <location>
        <begin position="7"/>
        <end position="27"/>
    </location>
</feature>
<evidence type="ECO:0000259" key="10">
    <source>
        <dbReference type="Pfam" id="PF04290"/>
    </source>
</evidence>
<comment type="subcellular location">
    <subcellularLocation>
        <location evidence="1 9">Cell inner membrane</location>
        <topology evidence="1 9">Multi-pass membrane protein</topology>
    </subcellularLocation>
</comment>
<evidence type="ECO:0000256" key="8">
    <source>
        <dbReference type="ARBA" id="ARBA00038436"/>
    </source>
</evidence>